<sequence>MSSVRNDLDQLRRLRGQLVAGDISRRGFLTAAMGLSSAALLTACGGGLTQQPAGGSSERGGDPNVVPLYTVENDPATLAFYNMVIAKFEKDHPGKTVKVTVYADANQLQYLTTAFQNNVDVGIFSPAVSSFSDFQQAGHLAELDDLVEEIGKDDFLPGTRIVIGGHDYGIPLQSNSSLVYYRKDLLDAAGLPVPTSYDEYLNAVKALHQRDGENQVGIAMAVGATAQLPLQFFAPYIYQSGWDYFDTEGKLTFDQPEVRDAVRRFTDIMKYAPKSLYNAAYGDIVTIYSAGQAAFATFPGRLGVTIDDRAAKVADNTGVMPIPAGPFMTGQLHFGSGQQYGLYARTSDPDLAKDFLRRLTTGEDALAFALTVPGHLLPPMKSVLKLMQDKIAGATEGYLAKRKEWLQTFIEQVPNAMTSSVSMGAVTAKTFDGKILNMCPWAPDIWPSPPLDGTMFQDILLKGESVDAAWQKTAKLMGEKADAWRAKNPDWKPEVSR</sequence>
<evidence type="ECO:0000313" key="1">
    <source>
        <dbReference type="EMBL" id="NYE69729.1"/>
    </source>
</evidence>
<dbReference type="SUPFAM" id="SSF53850">
    <property type="entry name" value="Periplasmic binding protein-like II"/>
    <property type="match status" value="1"/>
</dbReference>
<dbReference type="Pfam" id="PF01547">
    <property type="entry name" value="SBP_bac_1"/>
    <property type="match status" value="1"/>
</dbReference>
<dbReference type="EMBL" id="JACCBU010000001">
    <property type="protein sequence ID" value="NYE69729.1"/>
    <property type="molecule type" value="Genomic_DNA"/>
</dbReference>
<protein>
    <submittedName>
        <fullName evidence="1">ABC-type glycerol-3-phosphate transport system substrate-binding protein</fullName>
    </submittedName>
</protein>
<proteinExistence type="predicted"/>
<evidence type="ECO:0000313" key="2">
    <source>
        <dbReference type="Proteomes" id="UP000569914"/>
    </source>
</evidence>
<dbReference type="PANTHER" id="PTHR43649:SF12">
    <property type="entry name" value="DIACETYLCHITOBIOSE BINDING PROTEIN DASA"/>
    <property type="match status" value="1"/>
</dbReference>
<dbReference type="InterPro" id="IPR050490">
    <property type="entry name" value="Bact_solute-bd_prot1"/>
</dbReference>
<dbReference type="InterPro" id="IPR006059">
    <property type="entry name" value="SBP"/>
</dbReference>
<dbReference type="Proteomes" id="UP000569914">
    <property type="component" value="Unassembled WGS sequence"/>
</dbReference>
<dbReference type="InterPro" id="IPR006311">
    <property type="entry name" value="TAT_signal"/>
</dbReference>
<accession>A0A7Y9I3U6</accession>
<dbReference type="Gene3D" id="3.40.190.10">
    <property type="entry name" value="Periplasmic binding protein-like II"/>
    <property type="match status" value="1"/>
</dbReference>
<name>A0A7Y9I3U6_9ACTN</name>
<organism evidence="1 2">
    <name type="scientific">Microlunatus parietis</name>
    <dbReference type="NCBI Taxonomy" id="682979"/>
    <lineage>
        <taxon>Bacteria</taxon>
        <taxon>Bacillati</taxon>
        <taxon>Actinomycetota</taxon>
        <taxon>Actinomycetes</taxon>
        <taxon>Propionibacteriales</taxon>
        <taxon>Propionibacteriaceae</taxon>
        <taxon>Microlunatus</taxon>
    </lineage>
</organism>
<reference evidence="1 2" key="1">
    <citation type="submission" date="2020-07" db="EMBL/GenBank/DDBJ databases">
        <title>Sequencing the genomes of 1000 actinobacteria strains.</title>
        <authorList>
            <person name="Klenk H.-P."/>
        </authorList>
    </citation>
    <scope>NUCLEOTIDE SEQUENCE [LARGE SCALE GENOMIC DNA]</scope>
    <source>
        <strain evidence="1 2">DSM 22083</strain>
    </source>
</reference>
<dbReference type="AlphaFoldDB" id="A0A7Y9I3U6"/>
<keyword evidence="2" id="KW-1185">Reference proteome</keyword>
<comment type="caution">
    <text evidence="1">The sequence shown here is derived from an EMBL/GenBank/DDBJ whole genome shotgun (WGS) entry which is preliminary data.</text>
</comment>
<dbReference type="PANTHER" id="PTHR43649">
    <property type="entry name" value="ARABINOSE-BINDING PROTEIN-RELATED"/>
    <property type="match status" value="1"/>
</dbReference>
<dbReference type="PROSITE" id="PS51318">
    <property type="entry name" value="TAT"/>
    <property type="match status" value="1"/>
</dbReference>
<gene>
    <name evidence="1" type="ORF">BKA15_001058</name>
</gene>
<dbReference type="RefSeq" id="WP_179748687.1">
    <property type="nucleotide sequence ID" value="NZ_JACCBU010000001.1"/>
</dbReference>